<dbReference type="OrthoDB" id="2338404at2759"/>
<dbReference type="VEuPathDB" id="FungiDB:PHYBLDRAFT_140419"/>
<evidence type="ECO:0000313" key="3">
    <source>
        <dbReference type="Proteomes" id="UP000077315"/>
    </source>
</evidence>
<proteinExistence type="predicted"/>
<evidence type="ECO:0000313" key="2">
    <source>
        <dbReference type="EMBL" id="OAD78321.1"/>
    </source>
</evidence>
<dbReference type="GeneID" id="28991303"/>
<feature type="region of interest" description="Disordered" evidence="1">
    <location>
        <begin position="571"/>
        <end position="600"/>
    </location>
</feature>
<dbReference type="RefSeq" id="XP_018296361.1">
    <property type="nucleotide sequence ID" value="XM_018430397.1"/>
</dbReference>
<dbReference type="InParanoid" id="A0A163B561"/>
<accession>A0A163B561</accession>
<reference evidence="3" key="1">
    <citation type="submission" date="2015-06" db="EMBL/GenBank/DDBJ databases">
        <title>Expansion of signal transduction pathways in fungi by whole-genome duplication.</title>
        <authorList>
            <consortium name="DOE Joint Genome Institute"/>
            <person name="Corrochano L.M."/>
            <person name="Kuo A."/>
            <person name="Marcet-Houben M."/>
            <person name="Polaino S."/>
            <person name="Salamov A."/>
            <person name="Villalobos J.M."/>
            <person name="Alvarez M.I."/>
            <person name="Avalos J."/>
            <person name="Benito E.P."/>
            <person name="Benoit I."/>
            <person name="Burger G."/>
            <person name="Camino L.P."/>
            <person name="Canovas D."/>
            <person name="Cerda-Olmedo E."/>
            <person name="Cheng J.-F."/>
            <person name="Dominguez A."/>
            <person name="Elias M."/>
            <person name="Eslava A.P."/>
            <person name="Glaser F."/>
            <person name="Grimwood J."/>
            <person name="Gutierrez G."/>
            <person name="Heitman J."/>
            <person name="Henrissat B."/>
            <person name="Iturriaga E.A."/>
            <person name="Lang B.F."/>
            <person name="Lavin J.L."/>
            <person name="Lee S."/>
            <person name="Li W."/>
            <person name="Lindquist E."/>
            <person name="Lopez-Garcia S."/>
            <person name="Luque E.M."/>
            <person name="Marcos A.T."/>
            <person name="Martin J."/>
            <person name="McCluskey K."/>
            <person name="Medina H.R."/>
            <person name="Miralles-Duran A."/>
            <person name="Miyazaki A."/>
            <person name="Munoz-Torres E."/>
            <person name="Oguiza J.A."/>
            <person name="Ohm R."/>
            <person name="Olmedo M."/>
            <person name="Orejas M."/>
            <person name="Ortiz-Castellanos L."/>
            <person name="Pisabarro A.G."/>
            <person name="Rodriguez-Romero J."/>
            <person name="Ruiz-Herrera J."/>
            <person name="Ruiz-Vazquez R."/>
            <person name="Sanz C."/>
            <person name="Schackwitz W."/>
            <person name="Schmutz J."/>
            <person name="Shahriari M."/>
            <person name="Shelest E."/>
            <person name="Silva-Franco F."/>
            <person name="Soanes D."/>
            <person name="Syed K."/>
            <person name="Tagua V.G."/>
            <person name="Talbot N.J."/>
            <person name="Thon M."/>
            <person name="De vries R.P."/>
            <person name="Wiebenga A."/>
            <person name="Yadav J.S."/>
            <person name="Braun E.L."/>
            <person name="Baker S."/>
            <person name="Garre V."/>
            <person name="Horwitz B."/>
            <person name="Torres-Martinez S."/>
            <person name="Idnurm A."/>
            <person name="Herrera-Estrella A."/>
            <person name="Gabaldon T."/>
            <person name="Grigoriev I.V."/>
        </authorList>
    </citation>
    <scope>NUCLEOTIDE SEQUENCE [LARGE SCALE GENOMIC DNA]</scope>
    <source>
        <strain evidence="3">NRRL 1555(-)</strain>
    </source>
</reference>
<name>A0A163B561_PHYB8</name>
<sequence>MEPLENGATEKLLERLEGWNKGILPSGNTADSPCFVQKDMPRITPLSQDQSIAMVVTQSGWTSSLVHTGVLWNMDNDTTMHALSECQLLFHTPQAALDSETTKTLHLLRYDTFAWFPVNRIFRPTQRFQTALDVSLNNWPKNPLLAWEGMCKIWEEFGFLWPQKIILGRILHVKKTYKTPSIKDRLLYLNLAKDECLMKLETLKASLKNNTNFQDEENTRDQWRIIKRNDVCPIHEFLPQPSRDIINSIINYRFKRISIHQSFKLRSLSTSGYLSSCSSQRLSEDKIKHTSHHIIHWNHKTETSGDPPQPFVFSAMPLETVYSTGSQYLWHFSWNISSPFSPQNVSFPTIPVYQPRSIRCSSQIFLSPDHEVSDIPSRKAGLTNGFVFQDQQGKGTQIHTDLSGDSLDSQMIFTRVSNHDKGLSKEKQSAASRLQALGFMLSDDLDILDSDAADHHRWTVEITGLGLYHDNTVATEEGLNADIIIGRMKPIIDGDIISLRQVLYLCSVLNSNSLMMNKNKHNLNSPTSPSQLFLQKFHNNQPPALDDSSPTLPIETKDQISLSFHNLMPRKRLTRRKGMQEETSLEHTLSSPSSTSSQSIFDQLSHPVLAKENSLISTPGENCWIIQLATEQEIQAHAHRKAHTSFGIYPSQESLVPLHKVNQAPTVVLNDISLGSNSRLPWKTGVIEKDQTDIDYHPAYPYKGSRLKAFFSSETLHTKADSPASMRRTRSFDSSYSHPANVLSPLPELQEYDPTDQLSSVEPLDRQTPQQLPYLARLNTYMIRTPDTDTTDVGIVNTRELPYLELHASKQTTKTWSSILRGASLARLGRLIHNNRSTPLKRLNIRQIPEIDRKK</sequence>
<keyword evidence="3" id="KW-1185">Reference proteome</keyword>
<feature type="compositionally biased region" description="Low complexity" evidence="1">
    <location>
        <begin position="586"/>
        <end position="600"/>
    </location>
</feature>
<organism evidence="2 3">
    <name type="scientific">Phycomyces blakesleeanus (strain ATCC 8743b / DSM 1359 / FGSC 10004 / NBRC 33097 / NRRL 1555)</name>
    <dbReference type="NCBI Taxonomy" id="763407"/>
    <lineage>
        <taxon>Eukaryota</taxon>
        <taxon>Fungi</taxon>
        <taxon>Fungi incertae sedis</taxon>
        <taxon>Mucoromycota</taxon>
        <taxon>Mucoromycotina</taxon>
        <taxon>Mucoromycetes</taxon>
        <taxon>Mucorales</taxon>
        <taxon>Phycomycetaceae</taxon>
        <taxon>Phycomyces</taxon>
    </lineage>
</organism>
<dbReference type="Proteomes" id="UP000077315">
    <property type="component" value="Unassembled WGS sequence"/>
</dbReference>
<dbReference type="AlphaFoldDB" id="A0A163B561"/>
<gene>
    <name evidence="2" type="ORF">PHYBLDRAFT_140419</name>
</gene>
<feature type="region of interest" description="Disordered" evidence="1">
    <location>
        <begin position="718"/>
        <end position="737"/>
    </location>
</feature>
<dbReference type="EMBL" id="KV440973">
    <property type="protein sequence ID" value="OAD78321.1"/>
    <property type="molecule type" value="Genomic_DNA"/>
</dbReference>
<protein>
    <submittedName>
        <fullName evidence="2">Uncharacterized protein</fullName>
    </submittedName>
</protein>
<evidence type="ECO:0000256" key="1">
    <source>
        <dbReference type="SAM" id="MobiDB-lite"/>
    </source>
</evidence>